<dbReference type="Pfam" id="PF01872">
    <property type="entry name" value="RibD_C"/>
    <property type="match status" value="1"/>
</dbReference>
<dbReference type="EMBL" id="FMZH01000010">
    <property type="protein sequence ID" value="SDE02597.1"/>
    <property type="molecule type" value="Genomic_DNA"/>
</dbReference>
<dbReference type="GO" id="GO:0009231">
    <property type="term" value="P:riboflavin biosynthetic process"/>
    <property type="evidence" value="ECO:0007669"/>
    <property type="project" value="InterPro"/>
</dbReference>
<reference evidence="3" key="1">
    <citation type="submission" date="2016-10" db="EMBL/GenBank/DDBJ databases">
        <authorList>
            <person name="Varghese N."/>
            <person name="Submissions S."/>
        </authorList>
    </citation>
    <scope>NUCLEOTIDE SEQUENCE [LARGE SCALE GENOMIC DNA]</scope>
    <source>
        <strain evidence="3">DSM 18609</strain>
    </source>
</reference>
<dbReference type="InterPro" id="IPR024072">
    <property type="entry name" value="DHFR-like_dom_sf"/>
</dbReference>
<dbReference type="SUPFAM" id="SSF53597">
    <property type="entry name" value="Dihydrofolate reductase-like"/>
    <property type="match status" value="1"/>
</dbReference>
<evidence type="ECO:0000313" key="3">
    <source>
        <dbReference type="Proteomes" id="UP000199455"/>
    </source>
</evidence>
<dbReference type="InterPro" id="IPR002734">
    <property type="entry name" value="RibDG_C"/>
</dbReference>
<keyword evidence="3" id="KW-1185">Reference proteome</keyword>
<dbReference type="GO" id="GO:0008703">
    <property type="term" value="F:5-amino-6-(5-phosphoribosylamino)uracil reductase activity"/>
    <property type="evidence" value="ECO:0007669"/>
    <property type="project" value="InterPro"/>
</dbReference>
<dbReference type="STRING" id="390242.SAMN04488024_110131"/>
<proteinExistence type="predicted"/>
<dbReference type="PANTHER" id="PTHR38011:SF11">
    <property type="entry name" value="2,5-DIAMINO-6-RIBOSYLAMINO-4(3H)-PYRIMIDINONE 5'-PHOSPHATE REDUCTASE"/>
    <property type="match status" value="1"/>
</dbReference>
<accession>A0A1G6ZJU3</accession>
<dbReference type="PANTHER" id="PTHR38011">
    <property type="entry name" value="DIHYDROFOLATE REDUCTASE FAMILY PROTEIN (AFU_ORTHOLOGUE AFUA_8G06820)"/>
    <property type="match status" value="1"/>
</dbReference>
<evidence type="ECO:0000313" key="2">
    <source>
        <dbReference type="EMBL" id="SDE02597.1"/>
    </source>
</evidence>
<dbReference type="InterPro" id="IPR050765">
    <property type="entry name" value="Riboflavin_Biosynth_HTPR"/>
</dbReference>
<organism evidence="2 3">
    <name type="scientific">Pedobacter soli</name>
    <dbReference type="NCBI Taxonomy" id="390242"/>
    <lineage>
        <taxon>Bacteria</taxon>
        <taxon>Pseudomonadati</taxon>
        <taxon>Bacteroidota</taxon>
        <taxon>Sphingobacteriia</taxon>
        <taxon>Sphingobacteriales</taxon>
        <taxon>Sphingobacteriaceae</taxon>
        <taxon>Pedobacter</taxon>
    </lineage>
</organism>
<dbReference type="Proteomes" id="UP000199455">
    <property type="component" value="Unassembled WGS sequence"/>
</dbReference>
<feature type="domain" description="Bacterial bifunctional deaminase-reductase C-terminal" evidence="1">
    <location>
        <begin position="20"/>
        <end position="193"/>
    </location>
</feature>
<dbReference type="Gene3D" id="3.40.430.10">
    <property type="entry name" value="Dihydrofolate Reductase, subunit A"/>
    <property type="match status" value="1"/>
</dbReference>
<sequence length="201" mass="22471">MKSIKTFLILGQIKLSGMRKLIYGINITLDGCCDHTKFTGGDEIQDYFRELLEGVDLIVYGRKTYELMVPFWPEVAETQSMDRAANAFAKVFSGLDRVLVSRTIKEVNDKKTTLIGDNLEAEILRLKQHPGKAISTGGVELPARLIELGLVDEFHMVVHPLMVGSGRRLFAEMQLPANLGLKLMDTQTLANGCLALRYEKI</sequence>
<protein>
    <submittedName>
        <fullName evidence="2">Dihydrofolate reductase</fullName>
    </submittedName>
</protein>
<gene>
    <name evidence="2" type="ORF">SAMN04488024_110131</name>
</gene>
<evidence type="ECO:0000259" key="1">
    <source>
        <dbReference type="Pfam" id="PF01872"/>
    </source>
</evidence>
<name>A0A1G6ZJU3_9SPHI</name>
<dbReference type="AlphaFoldDB" id="A0A1G6ZJU3"/>